<organism evidence="3 4">
    <name type="scientific">Corynebacterium guangdongense</name>
    <dbReference type="NCBI Taxonomy" id="1783348"/>
    <lineage>
        <taxon>Bacteria</taxon>
        <taxon>Bacillati</taxon>
        <taxon>Actinomycetota</taxon>
        <taxon>Actinomycetes</taxon>
        <taxon>Mycobacteriales</taxon>
        <taxon>Corynebacteriaceae</taxon>
        <taxon>Corynebacterium</taxon>
    </lineage>
</organism>
<sequence length="561" mass="58797">MSEPTQQRKSGRGWKILLGVIIGLILIAVVGYGIDYFGNRDKVARGTSVGGVEIGGLTPAEAEAKLRAELGDVGTRPVTVTAGEQDAVLIPADSGLGIDWEATVAQVGEESANPVTRLRGLLSDNEVPVVSAVDEAALAPQLDRVTGELSTAPTDASLTLVEGEVEVTDAVLGQTVERGALSAAVREGWLNPEGVAVEPQPVEPAITQEIAESIADGPAKQAISGPLTVHGDGADATIEPAQLGEVLAFRNDPAVPTIHVEVRPEPAQALLEEQLAGTETEAENAQISTSGAITPHVDGHVVDWEATMADFPARVLGEQPREWDATYTEEPATFTTTDAENATFNEVMGEFTTSGYSPTSGENIAVIAADLNGVIVSPGATFSVNAFTGPRGTAQGYVEGGTIENGRAGRAVGGGISQFATTLYNATYFAGLEDVTHTPHSYYISRYPAGREATIYDGAIDLAFRNQTNVPIRIEASVGGGNVTVRIMGTKLYNVESVSGGRWAPTKPKELELSGEDCIPSGGIDGFTTSDTRIVRDLAGNEVFRETQTTVYDPQPIVRCS</sequence>
<dbReference type="Proteomes" id="UP001180840">
    <property type="component" value="Unassembled WGS sequence"/>
</dbReference>
<dbReference type="RefSeq" id="WP_290196115.1">
    <property type="nucleotide sequence ID" value="NZ_CP047654.1"/>
</dbReference>
<gene>
    <name evidence="3" type="ORF">J2S39_002103</name>
</gene>
<feature type="transmembrane region" description="Helical" evidence="1">
    <location>
        <begin position="16"/>
        <end position="34"/>
    </location>
</feature>
<protein>
    <submittedName>
        <fullName evidence="3">Vancomycin resistance protein YoaR</fullName>
    </submittedName>
</protein>
<dbReference type="Pfam" id="PF04294">
    <property type="entry name" value="VanW"/>
    <property type="match status" value="1"/>
</dbReference>
<evidence type="ECO:0000313" key="3">
    <source>
        <dbReference type="EMBL" id="MDR7330427.1"/>
    </source>
</evidence>
<dbReference type="EMBL" id="JAVDXZ010000001">
    <property type="protein sequence ID" value="MDR7330427.1"/>
    <property type="molecule type" value="Genomic_DNA"/>
</dbReference>
<keyword evidence="4" id="KW-1185">Reference proteome</keyword>
<dbReference type="PANTHER" id="PTHR35788:SF1">
    <property type="entry name" value="EXPORTED PROTEIN"/>
    <property type="match status" value="1"/>
</dbReference>
<keyword evidence="1" id="KW-0812">Transmembrane</keyword>
<dbReference type="InterPro" id="IPR052913">
    <property type="entry name" value="Glycopeptide_resist_protein"/>
</dbReference>
<dbReference type="InterPro" id="IPR007391">
    <property type="entry name" value="Vancomycin_resist_VanW"/>
</dbReference>
<evidence type="ECO:0000256" key="1">
    <source>
        <dbReference type="SAM" id="Phobius"/>
    </source>
</evidence>
<accession>A0ABU1ZZS3</accession>
<evidence type="ECO:0000313" key="4">
    <source>
        <dbReference type="Proteomes" id="UP001180840"/>
    </source>
</evidence>
<dbReference type="Pfam" id="PF12229">
    <property type="entry name" value="PG_binding_4"/>
    <property type="match status" value="2"/>
</dbReference>
<dbReference type="InterPro" id="IPR022029">
    <property type="entry name" value="YoaR-like_PG-bd"/>
</dbReference>
<name>A0ABU1ZZS3_9CORY</name>
<feature type="domain" description="YoaR-like putative peptidoglycan binding" evidence="2">
    <location>
        <begin position="116"/>
        <end position="187"/>
    </location>
</feature>
<keyword evidence="1" id="KW-1133">Transmembrane helix</keyword>
<feature type="domain" description="YoaR-like putative peptidoglycan binding" evidence="2">
    <location>
        <begin position="243"/>
        <end position="322"/>
    </location>
</feature>
<proteinExistence type="predicted"/>
<evidence type="ECO:0000259" key="2">
    <source>
        <dbReference type="Pfam" id="PF12229"/>
    </source>
</evidence>
<comment type="caution">
    <text evidence="3">The sequence shown here is derived from an EMBL/GenBank/DDBJ whole genome shotgun (WGS) entry which is preliminary data.</text>
</comment>
<keyword evidence="1" id="KW-0472">Membrane</keyword>
<reference evidence="3" key="1">
    <citation type="submission" date="2023-07" db="EMBL/GenBank/DDBJ databases">
        <title>Sequencing the genomes of 1000 actinobacteria strains.</title>
        <authorList>
            <person name="Klenk H.-P."/>
        </authorList>
    </citation>
    <scope>NUCLEOTIDE SEQUENCE</scope>
    <source>
        <strain evidence="3">DSM 107476</strain>
    </source>
</reference>
<dbReference type="PANTHER" id="PTHR35788">
    <property type="entry name" value="EXPORTED PROTEIN-RELATED"/>
    <property type="match status" value="1"/>
</dbReference>